<keyword evidence="7 10" id="KW-0472">Membrane</keyword>
<proteinExistence type="inferred from homology"/>
<dbReference type="Pfam" id="PF02742">
    <property type="entry name" value="Fe_dep_repr_C"/>
    <property type="match status" value="1"/>
</dbReference>
<comment type="subcellular location">
    <subcellularLocation>
        <location evidence="1 8">Cell membrane</location>
        <topology evidence="1 8">Multi-pass membrane protein</topology>
    </subcellularLocation>
</comment>
<dbReference type="PANTHER" id="PTHR30477:SF3">
    <property type="entry name" value="METAL TRANSPORT SYSTEM MEMBRANE PROTEIN CT_069-RELATED"/>
    <property type="match status" value="1"/>
</dbReference>
<organism evidence="12 13">
    <name type="scientific">Stieleria marina</name>
    <dbReference type="NCBI Taxonomy" id="1930275"/>
    <lineage>
        <taxon>Bacteria</taxon>
        <taxon>Pseudomonadati</taxon>
        <taxon>Planctomycetota</taxon>
        <taxon>Planctomycetia</taxon>
        <taxon>Pirellulales</taxon>
        <taxon>Pirellulaceae</taxon>
        <taxon>Stieleria</taxon>
    </lineage>
</organism>
<evidence type="ECO:0000313" key="12">
    <source>
        <dbReference type="EMBL" id="QDT09791.1"/>
    </source>
</evidence>
<feature type="transmembrane region" description="Helical" evidence="10">
    <location>
        <begin position="279"/>
        <end position="297"/>
    </location>
</feature>
<protein>
    <submittedName>
        <fullName evidence="12">Manganese transport system membrane protein MntB</fullName>
    </submittedName>
</protein>
<dbReference type="GO" id="GO:0055085">
    <property type="term" value="P:transmembrane transport"/>
    <property type="evidence" value="ECO:0007669"/>
    <property type="project" value="InterPro"/>
</dbReference>
<keyword evidence="6 10" id="KW-1133">Transmembrane helix</keyword>
<evidence type="ECO:0000256" key="9">
    <source>
        <dbReference type="SAM" id="MobiDB-lite"/>
    </source>
</evidence>
<dbReference type="Gene3D" id="1.10.3470.10">
    <property type="entry name" value="ABC transporter involved in vitamin B12 uptake, BtuC"/>
    <property type="match status" value="1"/>
</dbReference>
<evidence type="ECO:0000256" key="5">
    <source>
        <dbReference type="ARBA" id="ARBA00022692"/>
    </source>
</evidence>
<dbReference type="RefSeq" id="WP_145417374.1">
    <property type="nucleotide sequence ID" value="NZ_CP036526.1"/>
</dbReference>
<accession>A0A517NRN6</accession>
<evidence type="ECO:0000256" key="10">
    <source>
        <dbReference type="SAM" id="Phobius"/>
    </source>
</evidence>
<dbReference type="SMART" id="SM00529">
    <property type="entry name" value="HTH_DTXR"/>
    <property type="match status" value="1"/>
</dbReference>
<dbReference type="CDD" id="cd06550">
    <property type="entry name" value="TM_ABC_iron-siderophores_like"/>
    <property type="match status" value="1"/>
</dbReference>
<name>A0A517NRN6_9BACT</name>
<keyword evidence="3 8" id="KW-0813">Transport</keyword>
<feature type="domain" description="Iron dependent repressor metal binding and dimerisation" evidence="11">
    <location>
        <begin position="440"/>
        <end position="498"/>
    </location>
</feature>
<feature type="transmembrane region" description="Helical" evidence="10">
    <location>
        <begin position="217"/>
        <end position="235"/>
    </location>
</feature>
<dbReference type="SUPFAM" id="SSF47979">
    <property type="entry name" value="Iron-dependent repressor protein, dimerization domain"/>
    <property type="match status" value="1"/>
</dbReference>
<feature type="transmembrane region" description="Helical" evidence="10">
    <location>
        <begin position="331"/>
        <end position="355"/>
    </location>
</feature>
<gene>
    <name evidence="12" type="primary">mntB_1</name>
    <name evidence="12" type="ORF">K239x_17420</name>
</gene>
<evidence type="ECO:0000259" key="11">
    <source>
        <dbReference type="Pfam" id="PF02742"/>
    </source>
</evidence>
<dbReference type="EMBL" id="CP036526">
    <property type="protein sequence ID" value="QDT09791.1"/>
    <property type="molecule type" value="Genomic_DNA"/>
</dbReference>
<feature type="transmembrane region" description="Helical" evidence="10">
    <location>
        <begin position="304"/>
        <end position="325"/>
    </location>
</feature>
<dbReference type="OrthoDB" id="9788905at2"/>
<dbReference type="GO" id="GO:0010043">
    <property type="term" value="P:response to zinc ion"/>
    <property type="evidence" value="ECO:0007669"/>
    <property type="project" value="TreeGrafter"/>
</dbReference>
<evidence type="ECO:0000256" key="7">
    <source>
        <dbReference type="ARBA" id="ARBA00023136"/>
    </source>
</evidence>
<feature type="transmembrane region" description="Helical" evidence="10">
    <location>
        <begin position="172"/>
        <end position="190"/>
    </location>
</feature>
<comment type="similarity">
    <text evidence="2 8">Belongs to the ABC-3 integral membrane protein family.</text>
</comment>
<keyword evidence="4" id="KW-1003">Cell membrane</keyword>
<feature type="transmembrane region" description="Helical" evidence="10">
    <location>
        <begin position="255"/>
        <end position="273"/>
    </location>
</feature>
<feature type="transmembrane region" description="Helical" evidence="10">
    <location>
        <begin position="139"/>
        <end position="160"/>
    </location>
</feature>
<dbReference type="GO" id="GO:0046914">
    <property type="term" value="F:transition metal ion binding"/>
    <property type="evidence" value="ECO:0007669"/>
    <property type="project" value="InterPro"/>
</dbReference>
<evidence type="ECO:0000256" key="4">
    <source>
        <dbReference type="ARBA" id="ARBA00022475"/>
    </source>
</evidence>
<dbReference type="InterPro" id="IPR022689">
    <property type="entry name" value="Iron_dep_repressor"/>
</dbReference>
<feature type="transmembrane region" description="Helical" evidence="10">
    <location>
        <begin position="116"/>
        <end position="133"/>
    </location>
</feature>
<evidence type="ECO:0000256" key="6">
    <source>
        <dbReference type="ARBA" id="ARBA00022989"/>
    </source>
</evidence>
<dbReference type="Pfam" id="PF00950">
    <property type="entry name" value="ABC-3"/>
    <property type="match status" value="1"/>
</dbReference>
<dbReference type="InterPro" id="IPR001367">
    <property type="entry name" value="Fe_dep_repressor"/>
</dbReference>
<evidence type="ECO:0000313" key="13">
    <source>
        <dbReference type="Proteomes" id="UP000319817"/>
    </source>
</evidence>
<sequence length="526" mass="56711">MIRGSRNTTDSDVSGRSVFSLGCLSNAGSSTLRLLAIACLFLFFAAAPRYAAAADSLADTSATWPTWQQWKRVLSLQDYNTRVVLLGVSVLGAGAGLVGSFTLLRKRALMGDALSHASLPGIAMAFIIASALGRDGKSLGYLLTGATVSGLLGVAAILWIRNKTRLKEDAALGIVLSVFFGAGIALLGIVQQMQYSSAAGLESFIYGKTASMGSNDAKLIIVASAIAIVVCLGLFKELKILCFDEAFAGSRGFPIVWLDIVLMSMVVLITIVGLQAVGLILMIALMVIPAAAARFWTHELWRMSVYSVVIGTVGCVLGAVLSAVFPNLPSGAMIVLVCSFFFFLSMMFGTARGVVIRTYRRRRLNRRIARQHLLRAMYEHLEPNTIGAGVKSSRFESKAAVTVSELLPMRSWGWGRLLPTIRAAQEDELLRFTDDNVFFTRSGFVEAARLTRQHRLWEMYLIAYADVAPGLVDRGADDIEHVLGPEIVDQLEDLLEEQKMTVEIPESPHGIGVPESAGPQPGGSTS</sequence>
<keyword evidence="5 8" id="KW-0812">Transmembrane</keyword>
<dbReference type="Proteomes" id="UP000319817">
    <property type="component" value="Chromosome"/>
</dbReference>
<dbReference type="GO" id="GO:0003700">
    <property type="term" value="F:DNA-binding transcription factor activity"/>
    <property type="evidence" value="ECO:0007669"/>
    <property type="project" value="InterPro"/>
</dbReference>
<dbReference type="GO" id="GO:0043190">
    <property type="term" value="C:ATP-binding cassette (ABC) transporter complex"/>
    <property type="evidence" value="ECO:0007669"/>
    <property type="project" value="InterPro"/>
</dbReference>
<dbReference type="SUPFAM" id="SSF81345">
    <property type="entry name" value="ABC transporter involved in vitamin B12 uptake, BtuC"/>
    <property type="match status" value="1"/>
</dbReference>
<dbReference type="PANTHER" id="PTHR30477">
    <property type="entry name" value="ABC-TRANSPORTER METAL-BINDING PROTEIN"/>
    <property type="match status" value="1"/>
</dbReference>
<evidence type="ECO:0000256" key="3">
    <source>
        <dbReference type="ARBA" id="ARBA00022448"/>
    </source>
</evidence>
<dbReference type="InterPro" id="IPR036388">
    <property type="entry name" value="WH-like_DNA-bd_sf"/>
</dbReference>
<feature type="transmembrane region" description="Helical" evidence="10">
    <location>
        <begin position="83"/>
        <end position="104"/>
    </location>
</feature>
<dbReference type="GO" id="GO:0046983">
    <property type="term" value="F:protein dimerization activity"/>
    <property type="evidence" value="ECO:0007669"/>
    <property type="project" value="InterPro"/>
</dbReference>
<dbReference type="InterPro" id="IPR036421">
    <property type="entry name" value="Fe_dep_repressor_sf"/>
</dbReference>
<dbReference type="Gene3D" id="1.10.10.10">
    <property type="entry name" value="Winged helix-like DNA-binding domain superfamily/Winged helix DNA-binding domain"/>
    <property type="match status" value="1"/>
</dbReference>
<evidence type="ECO:0000256" key="8">
    <source>
        <dbReference type="RuleBase" id="RU003943"/>
    </source>
</evidence>
<keyword evidence="13" id="KW-1185">Reference proteome</keyword>
<reference evidence="12 13" key="1">
    <citation type="submission" date="2019-02" db="EMBL/GenBank/DDBJ databases">
        <title>Deep-cultivation of Planctomycetes and their phenomic and genomic characterization uncovers novel biology.</title>
        <authorList>
            <person name="Wiegand S."/>
            <person name="Jogler M."/>
            <person name="Boedeker C."/>
            <person name="Pinto D."/>
            <person name="Vollmers J."/>
            <person name="Rivas-Marin E."/>
            <person name="Kohn T."/>
            <person name="Peeters S.H."/>
            <person name="Heuer A."/>
            <person name="Rast P."/>
            <person name="Oberbeckmann S."/>
            <person name="Bunk B."/>
            <person name="Jeske O."/>
            <person name="Meyerdierks A."/>
            <person name="Storesund J.E."/>
            <person name="Kallscheuer N."/>
            <person name="Luecker S."/>
            <person name="Lage O.M."/>
            <person name="Pohl T."/>
            <person name="Merkel B.J."/>
            <person name="Hornburger P."/>
            <person name="Mueller R.-W."/>
            <person name="Bruemmer F."/>
            <person name="Labrenz M."/>
            <person name="Spormann A.M."/>
            <person name="Op den Camp H."/>
            <person name="Overmann J."/>
            <person name="Amann R."/>
            <person name="Jetten M.S.M."/>
            <person name="Mascher T."/>
            <person name="Medema M.H."/>
            <person name="Devos D.P."/>
            <person name="Kaster A.-K."/>
            <person name="Ovreas L."/>
            <person name="Rohde M."/>
            <person name="Galperin M.Y."/>
            <person name="Jogler C."/>
        </authorList>
    </citation>
    <scope>NUCLEOTIDE SEQUENCE [LARGE SCALE GENOMIC DNA]</scope>
    <source>
        <strain evidence="12 13">K23_9</strain>
    </source>
</reference>
<evidence type="ECO:0000256" key="2">
    <source>
        <dbReference type="ARBA" id="ARBA00008034"/>
    </source>
</evidence>
<dbReference type="InterPro" id="IPR001626">
    <property type="entry name" value="ABC_TroCD"/>
</dbReference>
<dbReference type="InterPro" id="IPR037294">
    <property type="entry name" value="ABC_BtuC-like"/>
</dbReference>
<dbReference type="AlphaFoldDB" id="A0A517NRN6"/>
<feature type="region of interest" description="Disordered" evidence="9">
    <location>
        <begin position="503"/>
        <end position="526"/>
    </location>
</feature>
<evidence type="ECO:0000256" key="1">
    <source>
        <dbReference type="ARBA" id="ARBA00004651"/>
    </source>
</evidence>